<evidence type="ECO:0000313" key="2">
    <source>
        <dbReference type="Proteomes" id="UP000027446"/>
    </source>
</evidence>
<evidence type="ECO:0000313" key="1">
    <source>
        <dbReference type="EMBL" id="KCZ85084.1"/>
    </source>
</evidence>
<dbReference type="EMBL" id="ARYH01000001">
    <property type="protein sequence ID" value="KCZ85084.1"/>
    <property type="molecule type" value="Genomic_DNA"/>
</dbReference>
<gene>
    <name evidence="1" type="ORF">HAD_05365</name>
</gene>
<dbReference type="Pfam" id="PF06620">
    <property type="entry name" value="DUF1150"/>
    <property type="match status" value="1"/>
</dbReference>
<accession>A0A069E533</accession>
<proteinExistence type="predicted"/>
<dbReference type="eggNOG" id="COG5568">
    <property type="taxonomic scope" value="Bacteria"/>
</dbReference>
<protein>
    <recommendedName>
        <fullName evidence="3">DUF1150 domain-containing protein</fullName>
    </recommendedName>
</protein>
<dbReference type="STRING" id="1280949.HAD_05365"/>
<evidence type="ECO:0008006" key="3">
    <source>
        <dbReference type="Google" id="ProtNLM"/>
    </source>
</evidence>
<name>A0A069E533_9PROT</name>
<sequence>MLNDENTPRFDADPIVYIRHLGEDEVQDLVPENALKGIGHSEDLFLVSSADGQQLAIVEGREAAFAAARMHDLTPVSVH</sequence>
<dbReference type="AlphaFoldDB" id="A0A069E533"/>
<reference evidence="1 2" key="1">
    <citation type="journal article" date="2014" name="Antonie Van Leeuwenhoek">
        <title>Hyphomonas beringensis sp. nov. and Hyphomonas chukchiensis sp. nov., isolated from surface seawater of the Bering Sea and Chukchi Sea.</title>
        <authorList>
            <person name="Li C."/>
            <person name="Lai Q."/>
            <person name="Li G."/>
            <person name="Dong C."/>
            <person name="Wang J."/>
            <person name="Liao Y."/>
            <person name="Shao Z."/>
        </authorList>
    </citation>
    <scope>NUCLEOTIDE SEQUENCE [LARGE SCALE GENOMIC DNA]</scope>
    <source>
        <strain evidence="1 2">MHS-3</strain>
    </source>
</reference>
<dbReference type="InterPro" id="IPR009531">
    <property type="entry name" value="DUF1150"/>
</dbReference>
<dbReference type="OrthoDB" id="7619996at2"/>
<keyword evidence="2" id="KW-1185">Reference proteome</keyword>
<dbReference type="Proteomes" id="UP000027446">
    <property type="component" value="Unassembled WGS sequence"/>
</dbReference>
<dbReference type="PATRIC" id="fig|1280949.3.peg.1093"/>
<organism evidence="1 2">
    <name type="scientific">Hyphomonas adhaerens MHS-3</name>
    <dbReference type="NCBI Taxonomy" id="1280949"/>
    <lineage>
        <taxon>Bacteria</taxon>
        <taxon>Pseudomonadati</taxon>
        <taxon>Pseudomonadota</taxon>
        <taxon>Alphaproteobacteria</taxon>
        <taxon>Hyphomonadales</taxon>
        <taxon>Hyphomonadaceae</taxon>
        <taxon>Hyphomonas</taxon>
    </lineage>
</organism>
<dbReference type="RefSeq" id="WP_035569852.1">
    <property type="nucleotide sequence ID" value="NZ_ARYH01000001.1"/>
</dbReference>
<comment type="caution">
    <text evidence="1">The sequence shown here is derived from an EMBL/GenBank/DDBJ whole genome shotgun (WGS) entry which is preliminary data.</text>
</comment>